<evidence type="ECO:0000313" key="1">
    <source>
        <dbReference type="EMBL" id="MFC5634593.1"/>
    </source>
</evidence>
<sequence>MLGRDLGDREGLERGELGQGFVPLGDPILELGDLGLEPFDLPSPGVDDLASLLQNRKAPFEPLGKVLVGAWPGVAVPVLLRVEAGQGDAGFGGQGLQVALAAGREFPAQQPSHGRLDGVLVARGRCR</sequence>
<gene>
    <name evidence="1" type="ORF">ACFPZJ_12555</name>
</gene>
<accession>A0ABW0UN51</accession>
<protein>
    <submittedName>
        <fullName evidence="1">Uncharacterized protein</fullName>
    </submittedName>
</protein>
<dbReference type="Proteomes" id="UP001596154">
    <property type="component" value="Unassembled WGS sequence"/>
</dbReference>
<name>A0ABW0UN51_9ACTN</name>
<comment type="caution">
    <text evidence="1">The sequence shown here is derived from an EMBL/GenBank/DDBJ whole genome shotgun (WGS) entry which is preliminary data.</text>
</comment>
<proteinExistence type="predicted"/>
<keyword evidence="2" id="KW-1185">Reference proteome</keyword>
<organism evidence="1 2">
    <name type="scientific">Streptomyces bullii</name>
    <dbReference type="NCBI Taxonomy" id="349910"/>
    <lineage>
        <taxon>Bacteria</taxon>
        <taxon>Bacillati</taxon>
        <taxon>Actinomycetota</taxon>
        <taxon>Actinomycetes</taxon>
        <taxon>Kitasatosporales</taxon>
        <taxon>Streptomycetaceae</taxon>
        <taxon>Streptomyces</taxon>
    </lineage>
</organism>
<dbReference type="EMBL" id="JBHSNY010000004">
    <property type="protein sequence ID" value="MFC5634593.1"/>
    <property type="molecule type" value="Genomic_DNA"/>
</dbReference>
<reference evidence="2" key="1">
    <citation type="journal article" date="2019" name="Int. J. Syst. Evol. Microbiol.">
        <title>The Global Catalogue of Microorganisms (GCM) 10K type strain sequencing project: providing services to taxonomists for standard genome sequencing and annotation.</title>
        <authorList>
            <consortium name="The Broad Institute Genomics Platform"/>
            <consortium name="The Broad Institute Genome Sequencing Center for Infectious Disease"/>
            <person name="Wu L."/>
            <person name="Ma J."/>
        </authorList>
    </citation>
    <scope>NUCLEOTIDE SEQUENCE [LARGE SCALE GENOMIC DNA]</scope>
    <source>
        <strain evidence="2">CGMCC 4.7248</strain>
    </source>
</reference>
<dbReference type="RefSeq" id="WP_381020541.1">
    <property type="nucleotide sequence ID" value="NZ_JBHSNY010000004.1"/>
</dbReference>
<evidence type="ECO:0000313" key="2">
    <source>
        <dbReference type="Proteomes" id="UP001596154"/>
    </source>
</evidence>